<dbReference type="Pfam" id="PF12854">
    <property type="entry name" value="PPR_1"/>
    <property type="match status" value="1"/>
</dbReference>
<reference evidence="4" key="1">
    <citation type="submission" date="2013-08" db="EMBL/GenBank/DDBJ databases">
        <title>Isolation and expression patterns of eight genes encoding pentatricopeptide repeat proteins from upland cotton.</title>
        <authorList>
            <person name="Han Z."/>
            <person name="Li R."/>
            <person name="Zhao F."/>
            <person name="Kong F."/>
        </authorList>
    </citation>
    <scope>NUCLEOTIDE SEQUENCE</scope>
    <source>
        <strain evidence="4">GhI12</strain>
    </source>
</reference>
<dbReference type="Pfam" id="PF01535">
    <property type="entry name" value="PPR"/>
    <property type="match status" value="2"/>
</dbReference>
<feature type="repeat" description="PPR" evidence="3">
    <location>
        <begin position="365"/>
        <end position="399"/>
    </location>
</feature>
<keyword evidence="2" id="KW-0677">Repeat</keyword>
<evidence type="ECO:0000313" key="4">
    <source>
        <dbReference type="EMBL" id="AHB18410.1"/>
    </source>
</evidence>
<evidence type="ECO:0000256" key="2">
    <source>
        <dbReference type="ARBA" id="ARBA00022737"/>
    </source>
</evidence>
<dbReference type="GO" id="GO:0006396">
    <property type="term" value="P:RNA processing"/>
    <property type="evidence" value="ECO:0007669"/>
    <property type="project" value="TreeGrafter"/>
</dbReference>
<evidence type="ECO:0000256" key="3">
    <source>
        <dbReference type="PROSITE-ProRule" id="PRU00708"/>
    </source>
</evidence>
<dbReference type="Pfam" id="PF13041">
    <property type="entry name" value="PPR_2"/>
    <property type="match status" value="2"/>
</dbReference>
<dbReference type="NCBIfam" id="TIGR00756">
    <property type="entry name" value="PPR"/>
    <property type="match status" value="7"/>
</dbReference>
<comment type="similarity">
    <text evidence="1">Belongs to the PPR family. P subfamily.</text>
</comment>
<feature type="repeat" description="PPR" evidence="3">
    <location>
        <begin position="295"/>
        <end position="329"/>
    </location>
</feature>
<dbReference type="GO" id="GO:0005739">
    <property type="term" value="C:mitochondrion"/>
    <property type="evidence" value="ECO:0007669"/>
    <property type="project" value="TreeGrafter"/>
</dbReference>
<dbReference type="GO" id="GO:0003729">
    <property type="term" value="F:mRNA binding"/>
    <property type="evidence" value="ECO:0007669"/>
    <property type="project" value="TreeGrafter"/>
</dbReference>
<accession>V5QQ96</accession>
<feature type="repeat" description="PPR" evidence="3">
    <location>
        <begin position="225"/>
        <end position="259"/>
    </location>
</feature>
<feature type="repeat" description="PPR" evidence="3">
    <location>
        <begin position="330"/>
        <end position="364"/>
    </location>
</feature>
<dbReference type="AlphaFoldDB" id="V5QQ96"/>
<feature type="repeat" description="PPR" evidence="3">
    <location>
        <begin position="190"/>
        <end position="224"/>
    </location>
</feature>
<dbReference type="EMBL" id="KF601224">
    <property type="protein sequence ID" value="AHB18410.1"/>
    <property type="molecule type" value="mRNA"/>
</dbReference>
<name>V5QQ96_GOSHI</name>
<dbReference type="InterPro" id="IPR051114">
    <property type="entry name" value="Mito_RNA_Proc_CCM1"/>
</dbReference>
<evidence type="ECO:0000256" key="1">
    <source>
        <dbReference type="ARBA" id="ARBA00007626"/>
    </source>
</evidence>
<dbReference type="InterPro" id="IPR002885">
    <property type="entry name" value="PPR_rpt"/>
</dbReference>
<dbReference type="GO" id="GO:0007005">
    <property type="term" value="P:mitochondrion organization"/>
    <property type="evidence" value="ECO:0007669"/>
    <property type="project" value="TreeGrafter"/>
</dbReference>
<dbReference type="Gene3D" id="1.25.40.10">
    <property type="entry name" value="Tetratricopeptide repeat domain"/>
    <property type="match status" value="4"/>
</dbReference>
<organism evidence="4">
    <name type="scientific">Gossypium hirsutum</name>
    <name type="common">Upland cotton</name>
    <name type="synonym">Gossypium mexicanum</name>
    <dbReference type="NCBI Taxonomy" id="3635"/>
    <lineage>
        <taxon>Eukaryota</taxon>
        <taxon>Viridiplantae</taxon>
        <taxon>Streptophyta</taxon>
        <taxon>Embryophyta</taxon>
        <taxon>Tracheophyta</taxon>
        <taxon>Spermatophyta</taxon>
        <taxon>Magnoliopsida</taxon>
        <taxon>eudicotyledons</taxon>
        <taxon>Gunneridae</taxon>
        <taxon>Pentapetalae</taxon>
        <taxon>rosids</taxon>
        <taxon>malvids</taxon>
        <taxon>Malvales</taxon>
        <taxon>Malvaceae</taxon>
        <taxon>Malvoideae</taxon>
        <taxon>Gossypium</taxon>
    </lineage>
</organism>
<dbReference type="PANTHER" id="PTHR47934:SF13">
    <property type="entry name" value="OS06G0125300 PROTEIN"/>
    <property type="match status" value="1"/>
</dbReference>
<dbReference type="PROSITE" id="PS51375">
    <property type="entry name" value="PPR"/>
    <property type="match status" value="7"/>
</dbReference>
<proteinExistence type="evidence at transcript level"/>
<feature type="repeat" description="PPR" evidence="3">
    <location>
        <begin position="260"/>
        <end position="294"/>
    </location>
</feature>
<sequence>MLQCFLRFSKTVTTVPCSLISPINPSFLLFYSSSPNPPPNQRQPSLSPIASPTRVLKLISAWSDPLLAEEIFDVAITQPGFRHSYSSFLVLILKLGRSKHFSLVDDLLVCLKSDQYRVTPTLFSYLIKIYAEADLPEKALSVFYKMLEFNVKPLPRHLNRILELLVSHRNFIMPAFDLFKTAHKYGVFPNTKSYNILMGAFCLNGDLSIAYKLFNKMLERDVMPDIESYGILMQGLCRKSQVNRAVDLLEDRLNKGFAPDSLSYSTLLNSLCRKKKLREAYKLLCRMKVKGCNPDIVHYNTVILGFCREGRAMGAVKVLEDMPSNGCLPNLVSYRTLVGWLCDQGMFDEAKKHMEEMLSKGFSSHFSVSHALIKGFCSVGKIDAATEVLGEMLEYREVPHTDTWGTIVPTICEDYETEKMEEILEEVMKIEIKRDTRIVEAGIGLEDYLIRKIRNRSK</sequence>
<dbReference type="InterPro" id="IPR011990">
    <property type="entry name" value="TPR-like_helical_dom_sf"/>
</dbReference>
<protein>
    <submittedName>
        <fullName evidence="4">Pentatricopeptide repeat-containing protein</fullName>
    </submittedName>
</protein>
<feature type="repeat" description="PPR" evidence="3">
    <location>
        <begin position="119"/>
        <end position="153"/>
    </location>
</feature>
<dbReference type="PANTHER" id="PTHR47934">
    <property type="entry name" value="PENTATRICOPEPTIDE REPEAT-CONTAINING PROTEIN PET309, MITOCHONDRIAL"/>
    <property type="match status" value="1"/>
</dbReference>